<feature type="coiled-coil region" evidence="1">
    <location>
        <begin position="68"/>
        <end position="109"/>
    </location>
</feature>
<reference evidence="3 4" key="1">
    <citation type="submission" date="2018-01" db="EMBL/GenBank/DDBJ databases">
        <title>Lactibacter flavus gen. nov., sp. nov., a novel bacterium of the family Propionibacteriaceae isolated from raw milk and dairy products.</title>
        <authorList>
            <person name="Wenning M."/>
            <person name="Breitenwieser F."/>
            <person name="Huptas C."/>
            <person name="von Neubeck M."/>
            <person name="Busse H.-J."/>
            <person name="Scherer S."/>
        </authorList>
    </citation>
    <scope>NUCLEOTIDE SEQUENCE [LARGE SCALE GENOMIC DNA]</scope>
    <source>
        <strain evidence="3 4">VG341</strain>
    </source>
</reference>
<organism evidence="3 4">
    <name type="scientific">Propioniciclava flava</name>
    <dbReference type="NCBI Taxonomy" id="2072026"/>
    <lineage>
        <taxon>Bacteria</taxon>
        <taxon>Bacillati</taxon>
        <taxon>Actinomycetota</taxon>
        <taxon>Actinomycetes</taxon>
        <taxon>Propionibacteriales</taxon>
        <taxon>Propionibacteriaceae</taxon>
        <taxon>Propioniciclava</taxon>
    </lineage>
</organism>
<evidence type="ECO:0000256" key="1">
    <source>
        <dbReference type="SAM" id="Coils"/>
    </source>
</evidence>
<dbReference type="Proteomes" id="UP000290624">
    <property type="component" value="Unassembled WGS sequence"/>
</dbReference>
<evidence type="ECO:0000313" key="4">
    <source>
        <dbReference type="Proteomes" id="UP000290624"/>
    </source>
</evidence>
<keyword evidence="1" id="KW-0175">Coiled coil</keyword>
<keyword evidence="4" id="KW-1185">Reference proteome</keyword>
<dbReference type="EMBL" id="PPCV01000019">
    <property type="protein sequence ID" value="RXW31092.1"/>
    <property type="molecule type" value="Genomic_DNA"/>
</dbReference>
<dbReference type="RefSeq" id="WP_129459822.1">
    <property type="nucleotide sequence ID" value="NZ_PPCV01000019.1"/>
</dbReference>
<accession>A0A4Q2EF33</accession>
<keyword evidence="2" id="KW-0812">Transmembrane</keyword>
<comment type="caution">
    <text evidence="3">The sequence shown here is derived from an EMBL/GenBank/DDBJ whole genome shotgun (WGS) entry which is preliminary data.</text>
</comment>
<proteinExistence type="predicted"/>
<protein>
    <submittedName>
        <fullName evidence="3">Uncharacterized protein</fullName>
    </submittedName>
</protein>
<gene>
    <name evidence="3" type="ORF">C1706_13915</name>
</gene>
<keyword evidence="2" id="KW-1133">Transmembrane helix</keyword>
<sequence>MIWSIAAVATGGLVGELADMLLRLLGLPATPRRAPNGDFDERLAELTAQLESSGLKTQELLDEMQHAMVERSNAVAEVQKRVEALREQEAEARNELAELEKVKPEAAEAFNRLVGDALDVRDKRSAKRDLVIFLLGCVFSVITGLVIQFAYGIYVGDLALPSLGSSPTRSASPR</sequence>
<dbReference type="AlphaFoldDB" id="A0A4Q2EF33"/>
<feature type="transmembrane region" description="Helical" evidence="2">
    <location>
        <begin position="130"/>
        <end position="154"/>
    </location>
</feature>
<keyword evidence="2" id="KW-0472">Membrane</keyword>
<evidence type="ECO:0000256" key="2">
    <source>
        <dbReference type="SAM" id="Phobius"/>
    </source>
</evidence>
<name>A0A4Q2EF33_9ACTN</name>
<evidence type="ECO:0000313" key="3">
    <source>
        <dbReference type="EMBL" id="RXW31092.1"/>
    </source>
</evidence>